<name>A0ABT9V3G0_9BACL</name>
<evidence type="ECO:0000313" key="2">
    <source>
        <dbReference type="Proteomes" id="UP001231362"/>
    </source>
</evidence>
<evidence type="ECO:0000313" key="1">
    <source>
        <dbReference type="EMBL" id="MDQ0155474.1"/>
    </source>
</evidence>
<dbReference type="RefSeq" id="WP_307150044.1">
    <property type="nucleotide sequence ID" value="NZ_JAUSTU010000007.1"/>
</dbReference>
<proteinExistence type="predicted"/>
<keyword evidence="2" id="KW-1185">Reference proteome</keyword>
<protein>
    <submittedName>
        <fullName evidence="1">Carotenoid cleavage dioxygenase-like enzyme</fullName>
    </submittedName>
</protein>
<comment type="caution">
    <text evidence="1">The sequence shown here is derived from an EMBL/GenBank/DDBJ whole genome shotgun (WGS) entry which is preliminary data.</text>
</comment>
<gene>
    <name evidence="1" type="ORF">J2S07_001779</name>
</gene>
<accession>A0ABT9V3G0</accession>
<dbReference type="Proteomes" id="UP001231362">
    <property type="component" value="Unassembled WGS sequence"/>
</dbReference>
<reference evidence="1 2" key="1">
    <citation type="submission" date="2023-07" db="EMBL/GenBank/DDBJ databases">
        <title>Genomic Encyclopedia of Type Strains, Phase IV (KMG-IV): sequencing the most valuable type-strain genomes for metagenomic binning, comparative biology and taxonomic classification.</title>
        <authorList>
            <person name="Goeker M."/>
        </authorList>
    </citation>
    <scope>NUCLEOTIDE SEQUENCE [LARGE SCALE GENOMIC DNA]</scope>
    <source>
        <strain evidence="1 2">DSM 23948</strain>
    </source>
</reference>
<dbReference type="EMBL" id="JAUSTU010000007">
    <property type="protein sequence ID" value="MDQ0155474.1"/>
    <property type="molecule type" value="Genomic_DNA"/>
</dbReference>
<organism evidence="1 2">
    <name type="scientific">Anoxybacillus andreesenii</name>
    <dbReference type="NCBI Taxonomy" id="1325932"/>
    <lineage>
        <taxon>Bacteria</taxon>
        <taxon>Bacillati</taxon>
        <taxon>Bacillota</taxon>
        <taxon>Bacilli</taxon>
        <taxon>Bacillales</taxon>
        <taxon>Anoxybacillaceae</taxon>
        <taxon>Anoxybacillus</taxon>
    </lineage>
</organism>
<sequence>MMKKMGLLFLSVLMSLYLVGCTGGSYVITIGEINSTKNSLSGEYNQFSGHYYAKVKLDNQETLVLNFSAETKKGELIARVIDSDGKTIKTLKPGDTVELNQSGQYKLQIEGEKHQGSFTMSWEIE</sequence>